<reference evidence="1 2" key="1">
    <citation type="submission" date="2014-04" db="EMBL/GenBank/DDBJ databases">
        <authorList>
            <consortium name="DOE Joint Genome Institute"/>
            <person name="Kuo A."/>
            <person name="Kohler A."/>
            <person name="Jargeat P."/>
            <person name="Nagy L.G."/>
            <person name="Floudas D."/>
            <person name="Copeland A."/>
            <person name="Barry K.W."/>
            <person name="Cichocki N."/>
            <person name="Veneault-Fourrey C."/>
            <person name="LaButti K."/>
            <person name="Lindquist E.A."/>
            <person name="Lipzen A."/>
            <person name="Lundell T."/>
            <person name="Morin E."/>
            <person name="Murat C."/>
            <person name="Sun H."/>
            <person name="Tunlid A."/>
            <person name="Henrissat B."/>
            <person name="Grigoriev I.V."/>
            <person name="Hibbett D.S."/>
            <person name="Martin F."/>
            <person name="Nordberg H.P."/>
            <person name="Cantor M.N."/>
            <person name="Hua S.X."/>
        </authorList>
    </citation>
    <scope>NUCLEOTIDE SEQUENCE [LARGE SCALE GENOMIC DNA]</scope>
    <source>
        <strain evidence="1 2">Ve08.2h10</strain>
    </source>
</reference>
<protein>
    <submittedName>
        <fullName evidence="1">Uncharacterized protein</fullName>
    </submittedName>
</protein>
<evidence type="ECO:0000313" key="2">
    <source>
        <dbReference type="Proteomes" id="UP000054538"/>
    </source>
</evidence>
<reference evidence="2" key="2">
    <citation type="submission" date="2015-01" db="EMBL/GenBank/DDBJ databases">
        <title>Evolutionary Origins and Diversification of the Mycorrhizal Mutualists.</title>
        <authorList>
            <consortium name="DOE Joint Genome Institute"/>
            <consortium name="Mycorrhizal Genomics Consortium"/>
            <person name="Kohler A."/>
            <person name="Kuo A."/>
            <person name="Nagy L.G."/>
            <person name="Floudas D."/>
            <person name="Copeland A."/>
            <person name="Barry K.W."/>
            <person name="Cichocki N."/>
            <person name="Veneault-Fourrey C."/>
            <person name="LaButti K."/>
            <person name="Lindquist E.A."/>
            <person name="Lipzen A."/>
            <person name="Lundell T."/>
            <person name="Morin E."/>
            <person name="Murat C."/>
            <person name="Riley R."/>
            <person name="Ohm R."/>
            <person name="Sun H."/>
            <person name="Tunlid A."/>
            <person name="Henrissat B."/>
            <person name="Grigoriev I.V."/>
            <person name="Hibbett D.S."/>
            <person name="Martin F."/>
        </authorList>
    </citation>
    <scope>NUCLEOTIDE SEQUENCE [LARGE SCALE GENOMIC DNA]</scope>
    <source>
        <strain evidence="2">Ve08.2h10</strain>
    </source>
</reference>
<evidence type="ECO:0000313" key="1">
    <source>
        <dbReference type="EMBL" id="KIK73876.1"/>
    </source>
</evidence>
<feature type="non-terminal residue" evidence="1">
    <location>
        <position position="1"/>
    </location>
</feature>
<accession>A0A0D0CSJ9</accession>
<gene>
    <name evidence="1" type="ORF">PAXRUDRAFT_177271</name>
</gene>
<name>A0A0D0CSJ9_9AGAM</name>
<dbReference type="OrthoDB" id="10398970at2759"/>
<dbReference type="InParanoid" id="A0A0D0CSJ9"/>
<organism evidence="1 2">
    <name type="scientific">Paxillus rubicundulus Ve08.2h10</name>
    <dbReference type="NCBI Taxonomy" id="930991"/>
    <lineage>
        <taxon>Eukaryota</taxon>
        <taxon>Fungi</taxon>
        <taxon>Dikarya</taxon>
        <taxon>Basidiomycota</taxon>
        <taxon>Agaricomycotina</taxon>
        <taxon>Agaricomycetes</taxon>
        <taxon>Agaricomycetidae</taxon>
        <taxon>Boletales</taxon>
        <taxon>Paxilineae</taxon>
        <taxon>Paxillaceae</taxon>
        <taxon>Paxillus</taxon>
    </lineage>
</organism>
<sequence>SMWEFPAMWQFPAINVAPSGISHSSLLACVGIPSHVCRSQWDFLLYAVDLNGNSQPCTYISPLILLIYMEIPCHVR</sequence>
<proteinExistence type="predicted"/>
<dbReference type="Proteomes" id="UP000054538">
    <property type="component" value="Unassembled WGS sequence"/>
</dbReference>
<keyword evidence="2" id="KW-1185">Reference proteome</keyword>
<dbReference type="HOGENOM" id="CLU_199425_0_0_1"/>
<dbReference type="EMBL" id="KN829350">
    <property type="protein sequence ID" value="KIK73876.1"/>
    <property type="molecule type" value="Genomic_DNA"/>
</dbReference>
<dbReference type="AlphaFoldDB" id="A0A0D0CSJ9"/>